<evidence type="ECO:0000256" key="1">
    <source>
        <dbReference type="ARBA" id="ARBA00002738"/>
    </source>
</evidence>
<dbReference type="PANTHER" id="PTHR23354:SF130">
    <property type="entry name" value="RESTRICTION OF TELOMERE CAPPING PROTEIN 5"/>
    <property type="match status" value="1"/>
</dbReference>
<evidence type="ECO:0000313" key="9">
    <source>
        <dbReference type="Proteomes" id="UP001447188"/>
    </source>
</evidence>
<dbReference type="InterPro" id="IPR006571">
    <property type="entry name" value="TLDc_dom"/>
</dbReference>
<feature type="domain" description="TLDc" evidence="7">
    <location>
        <begin position="317"/>
        <end position="530"/>
    </location>
</feature>
<name>A0ABR3GPB2_9PEZI</name>
<comment type="caution">
    <text evidence="8">The sequence shown here is derived from an EMBL/GenBank/DDBJ whole genome shotgun (WGS) entry which is preliminary data.</text>
</comment>
<dbReference type="Proteomes" id="UP001447188">
    <property type="component" value="Unassembled WGS sequence"/>
</dbReference>
<dbReference type="EMBL" id="JBBBZM010000033">
    <property type="protein sequence ID" value="KAL0637572.1"/>
    <property type="molecule type" value="Genomic_DNA"/>
</dbReference>
<feature type="region of interest" description="Disordered" evidence="6">
    <location>
        <begin position="380"/>
        <end position="403"/>
    </location>
</feature>
<sequence>MGQGQSSKAHKATPEEHSLKLAEKFVHACFSGVELYSFKDNFRSLADSNKDSHGGFLYWNEDTLIRFLSIPDCLDVGPVIFQSVSYMGAFPFPSLAPAILDFGALVKAVAMYTGRYKKVLKRHSDPIKLLFRSLAVHDRREEISTSSLNTSGGEAEESPSPGFEYYEDDDDDDLSLAALDALDAVEVFGQAERSNINHARIPLENLRNLVAFLLVVAAVGPNQPIAVFADRFATPEALRGLRETAECVVRAFKCRDERGILFKDFRVTVKKSMPYLFDGLAPLFEHFLFSKKVDMSKTIEPLKEIMDLEPVLISPGKILDMDLLNQISFFIKGERLWRRLRLLYAGSEAGFSMGSFETRVLKWAAPTILLVSGTRIPRHPESQHQRTFTDTLPPRGHPSSGEPGDRVVYGVYLNTPWRVSHRDCFGDTKSFIFQLAPTHSVFAASTAATEYTYFNRDDGIGFGSPVQKLKSHQRSPYLNLGPVSLTFDPSLEFGVFQHVGRGGTYHMCETRDEEWQDLFEIEEIEVWGCGGDDEAEAQKKAWAWEEREALLRRHITLGKDVEADRALLEMAGLIGQNRSGGSV</sequence>
<comment type="subcellular location">
    <subcellularLocation>
        <location evidence="2">Cytoplasm</location>
    </subcellularLocation>
</comment>
<comment type="function">
    <text evidence="1">May be involved in a process influencing telomere capping.</text>
</comment>
<evidence type="ECO:0000256" key="2">
    <source>
        <dbReference type="ARBA" id="ARBA00004496"/>
    </source>
</evidence>
<dbReference type="PANTHER" id="PTHR23354">
    <property type="entry name" value="NUCLEOLAR PROTEIN 7/ESTROGEN RECEPTOR COACTIVATOR-RELATED"/>
    <property type="match status" value="1"/>
</dbReference>
<comment type="similarity">
    <text evidence="3">Belongs to the RTC5 family.</text>
</comment>
<keyword evidence="9" id="KW-1185">Reference proteome</keyword>
<dbReference type="Pfam" id="PF07534">
    <property type="entry name" value="TLD"/>
    <property type="match status" value="1"/>
</dbReference>
<dbReference type="SMART" id="SM00584">
    <property type="entry name" value="TLDc"/>
    <property type="match status" value="1"/>
</dbReference>
<evidence type="ECO:0000256" key="3">
    <source>
        <dbReference type="ARBA" id="ARBA00006731"/>
    </source>
</evidence>
<evidence type="ECO:0000256" key="6">
    <source>
        <dbReference type="SAM" id="MobiDB-lite"/>
    </source>
</evidence>
<organism evidence="8 9">
    <name type="scientific">Discina gigas</name>
    <dbReference type="NCBI Taxonomy" id="1032678"/>
    <lineage>
        <taxon>Eukaryota</taxon>
        <taxon>Fungi</taxon>
        <taxon>Dikarya</taxon>
        <taxon>Ascomycota</taxon>
        <taxon>Pezizomycotina</taxon>
        <taxon>Pezizomycetes</taxon>
        <taxon>Pezizales</taxon>
        <taxon>Discinaceae</taxon>
        <taxon>Discina</taxon>
    </lineage>
</organism>
<evidence type="ECO:0000256" key="5">
    <source>
        <dbReference type="ARBA" id="ARBA00022490"/>
    </source>
</evidence>
<proteinExistence type="inferred from homology"/>
<dbReference type="PROSITE" id="PS51886">
    <property type="entry name" value="TLDC"/>
    <property type="match status" value="1"/>
</dbReference>
<keyword evidence="5" id="KW-0963">Cytoplasm</keyword>
<gene>
    <name evidence="8" type="primary">RTC5</name>
    <name evidence="8" type="ORF">Q9L58_003461</name>
</gene>
<evidence type="ECO:0000259" key="7">
    <source>
        <dbReference type="PROSITE" id="PS51886"/>
    </source>
</evidence>
<protein>
    <recommendedName>
        <fullName evidence="4">Restriction of telomere capping protein 5</fullName>
    </recommendedName>
</protein>
<reference evidence="8 9" key="1">
    <citation type="submission" date="2024-02" db="EMBL/GenBank/DDBJ databases">
        <title>Discinaceae phylogenomics.</title>
        <authorList>
            <person name="Dirks A.C."/>
            <person name="James T.Y."/>
        </authorList>
    </citation>
    <scope>NUCLEOTIDE SEQUENCE [LARGE SCALE GENOMIC DNA]</scope>
    <source>
        <strain evidence="8 9">ACD0624</strain>
    </source>
</reference>
<evidence type="ECO:0000256" key="4">
    <source>
        <dbReference type="ARBA" id="ARBA00015163"/>
    </source>
</evidence>
<accession>A0ABR3GPB2</accession>
<evidence type="ECO:0000313" key="8">
    <source>
        <dbReference type="EMBL" id="KAL0637572.1"/>
    </source>
</evidence>